<organism evidence="3 4">
    <name type="scientific">Paludisphaera mucosa</name>
    <dbReference type="NCBI Taxonomy" id="3030827"/>
    <lineage>
        <taxon>Bacteria</taxon>
        <taxon>Pseudomonadati</taxon>
        <taxon>Planctomycetota</taxon>
        <taxon>Planctomycetia</taxon>
        <taxon>Isosphaerales</taxon>
        <taxon>Isosphaeraceae</taxon>
        <taxon>Paludisphaera</taxon>
    </lineage>
</organism>
<protein>
    <recommendedName>
        <fullName evidence="5">Secreted protein</fullName>
    </recommendedName>
</protein>
<name>A0ABT6FJD3_9BACT</name>
<evidence type="ECO:0000313" key="3">
    <source>
        <dbReference type="EMBL" id="MDG3007468.1"/>
    </source>
</evidence>
<feature type="chain" id="PRO_5047058310" description="Secreted protein" evidence="2">
    <location>
        <begin position="26"/>
        <end position="72"/>
    </location>
</feature>
<evidence type="ECO:0000256" key="2">
    <source>
        <dbReference type="SAM" id="SignalP"/>
    </source>
</evidence>
<feature type="compositionally biased region" description="Basic and acidic residues" evidence="1">
    <location>
        <begin position="43"/>
        <end position="52"/>
    </location>
</feature>
<comment type="caution">
    <text evidence="3">The sequence shown here is derived from an EMBL/GenBank/DDBJ whole genome shotgun (WGS) entry which is preliminary data.</text>
</comment>
<dbReference type="PROSITE" id="PS51257">
    <property type="entry name" value="PROKAR_LIPOPROTEIN"/>
    <property type="match status" value="1"/>
</dbReference>
<feature type="region of interest" description="Disordered" evidence="1">
    <location>
        <begin position="33"/>
        <end position="72"/>
    </location>
</feature>
<reference evidence="3 4" key="1">
    <citation type="submission" date="2023-03" db="EMBL/GenBank/DDBJ databases">
        <title>Paludisphaera mucosa sp. nov. a novel planctomycete from northern fen.</title>
        <authorList>
            <person name="Ivanova A."/>
        </authorList>
    </citation>
    <scope>NUCLEOTIDE SEQUENCE [LARGE SCALE GENOMIC DNA]</scope>
    <source>
        <strain evidence="3 4">Pla2</strain>
    </source>
</reference>
<keyword evidence="4" id="KW-1185">Reference proteome</keyword>
<evidence type="ECO:0008006" key="5">
    <source>
        <dbReference type="Google" id="ProtNLM"/>
    </source>
</evidence>
<evidence type="ECO:0000256" key="1">
    <source>
        <dbReference type="SAM" id="MobiDB-lite"/>
    </source>
</evidence>
<keyword evidence="2" id="KW-0732">Signal</keyword>
<accession>A0ABT6FJD3</accession>
<gene>
    <name evidence="3" type="ORF">PZE19_27205</name>
</gene>
<sequence length="72" mass="7746">MRKRGYLGWATAAVAWVVAACALTAAPGCGDSGAVAQAQFDTPPRESLRDSLKYSQALHQKQKPSKRSTARR</sequence>
<feature type="compositionally biased region" description="Basic residues" evidence="1">
    <location>
        <begin position="60"/>
        <end position="72"/>
    </location>
</feature>
<evidence type="ECO:0000313" key="4">
    <source>
        <dbReference type="Proteomes" id="UP001216907"/>
    </source>
</evidence>
<dbReference type="EMBL" id="JARRAG010000002">
    <property type="protein sequence ID" value="MDG3007468.1"/>
    <property type="molecule type" value="Genomic_DNA"/>
</dbReference>
<proteinExistence type="predicted"/>
<dbReference type="RefSeq" id="WP_277863747.1">
    <property type="nucleotide sequence ID" value="NZ_JARRAG010000002.1"/>
</dbReference>
<dbReference type="Proteomes" id="UP001216907">
    <property type="component" value="Unassembled WGS sequence"/>
</dbReference>
<feature type="signal peptide" evidence="2">
    <location>
        <begin position="1"/>
        <end position="25"/>
    </location>
</feature>